<evidence type="ECO:0000256" key="2">
    <source>
        <dbReference type="ARBA" id="ARBA00012418"/>
    </source>
</evidence>
<reference evidence="8 9" key="2">
    <citation type="submission" date="2018-11" db="EMBL/GenBank/DDBJ databases">
        <authorList>
            <consortium name="Pathogen Informatics"/>
        </authorList>
    </citation>
    <scope>NUCLEOTIDE SEQUENCE [LARGE SCALE GENOMIC DNA]</scope>
</reference>
<dbReference type="InterPro" id="IPR015712">
    <property type="entry name" value="DNA-dir_RNA_pol_su2"/>
</dbReference>
<dbReference type="Pfam" id="PF00562">
    <property type="entry name" value="RNA_pol_Rpb2_6"/>
    <property type="match status" value="1"/>
</dbReference>
<keyword evidence="5" id="KW-0548">Nucleotidyltransferase</keyword>
<dbReference type="GO" id="GO:0003677">
    <property type="term" value="F:DNA binding"/>
    <property type="evidence" value="ECO:0007669"/>
    <property type="project" value="InterPro"/>
</dbReference>
<keyword evidence="9" id="KW-1185">Reference proteome</keyword>
<comment type="similarity">
    <text evidence="1">Belongs to the RNA polymerase beta chain family.</text>
</comment>
<keyword evidence="3" id="KW-0240">DNA-directed RNA polymerase</keyword>
<accession>A0A0N5CT39</accession>
<evidence type="ECO:0000256" key="6">
    <source>
        <dbReference type="ARBA" id="ARBA00023163"/>
    </source>
</evidence>
<dbReference type="GO" id="GO:0032549">
    <property type="term" value="F:ribonucleoside binding"/>
    <property type="evidence" value="ECO:0007669"/>
    <property type="project" value="InterPro"/>
</dbReference>
<reference evidence="10" key="1">
    <citation type="submission" date="2017-02" db="UniProtKB">
        <authorList>
            <consortium name="WormBaseParasite"/>
        </authorList>
    </citation>
    <scope>IDENTIFICATION</scope>
</reference>
<dbReference type="EMBL" id="UYYF01001396">
    <property type="protein sequence ID" value="VDM99831.1"/>
    <property type="molecule type" value="Genomic_DNA"/>
</dbReference>
<evidence type="ECO:0000313" key="10">
    <source>
        <dbReference type="WBParaSite" id="TCLT_0000339701-mRNA-1"/>
    </source>
</evidence>
<proteinExistence type="inferred from homology"/>
<dbReference type="Proteomes" id="UP000276776">
    <property type="component" value="Unassembled WGS sequence"/>
</dbReference>
<dbReference type="PANTHER" id="PTHR20856">
    <property type="entry name" value="DNA-DIRECTED RNA POLYMERASE I SUBUNIT 2"/>
    <property type="match status" value="1"/>
</dbReference>
<dbReference type="GO" id="GO:0003899">
    <property type="term" value="F:DNA-directed RNA polymerase activity"/>
    <property type="evidence" value="ECO:0007669"/>
    <property type="project" value="UniProtKB-EC"/>
</dbReference>
<dbReference type="SUPFAM" id="SSF64484">
    <property type="entry name" value="beta and beta-prime subunits of DNA dependent RNA-polymerase"/>
    <property type="match status" value="1"/>
</dbReference>
<dbReference type="InterPro" id="IPR037033">
    <property type="entry name" value="DNA-dir_RNAP_su2_hyb_sf"/>
</dbReference>
<evidence type="ECO:0000313" key="8">
    <source>
        <dbReference type="EMBL" id="VDM99831.1"/>
    </source>
</evidence>
<dbReference type="EC" id="2.7.7.6" evidence="2"/>
<evidence type="ECO:0000259" key="7">
    <source>
        <dbReference type="Pfam" id="PF00562"/>
    </source>
</evidence>
<sequence length="158" mass="18410">MRFRRRIRVVSIYNSCRRPKLGDKFSSGQGQKGRYAIQRSWNVPRYDMNPHGYPSRMTVDKLMELLTGKNAILSGKFRYGTAFGGDQVNVVCEELAARGFNYVGKDMLTSGITGQQLCAYIYFGPIYYQELKYMVLDKMHARARGPRYLVNRFRLRHF</sequence>
<evidence type="ECO:0000256" key="3">
    <source>
        <dbReference type="ARBA" id="ARBA00022478"/>
    </source>
</evidence>
<name>A0A0N5CT39_THECL</name>
<protein>
    <recommendedName>
        <fullName evidence="2">DNA-directed RNA polymerase</fullName>
        <ecNumber evidence="2">2.7.7.6</ecNumber>
    </recommendedName>
</protein>
<gene>
    <name evidence="8" type="ORF">TCLT_LOCUS3390</name>
</gene>
<dbReference type="InterPro" id="IPR007120">
    <property type="entry name" value="DNA-dir_RNAP_su2_dom"/>
</dbReference>
<dbReference type="GO" id="GO:0006351">
    <property type="term" value="P:DNA-templated transcription"/>
    <property type="evidence" value="ECO:0007669"/>
    <property type="project" value="InterPro"/>
</dbReference>
<keyword evidence="4" id="KW-0808">Transferase</keyword>
<dbReference type="OrthoDB" id="10248617at2759"/>
<evidence type="ECO:0000256" key="4">
    <source>
        <dbReference type="ARBA" id="ARBA00022679"/>
    </source>
</evidence>
<dbReference type="STRING" id="103827.A0A0N5CT39"/>
<dbReference type="GO" id="GO:0000428">
    <property type="term" value="C:DNA-directed RNA polymerase complex"/>
    <property type="evidence" value="ECO:0007669"/>
    <property type="project" value="UniProtKB-KW"/>
</dbReference>
<evidence type="ECO:0000256" key="1">
    <source>
        <dbReference type="ARBA" id="ARBA00006835"/>
    </source>
</evidence>
<evidence type="ECO:0000313" key="9">
    <source>
        <dbReference type="Proteomes" id="UP000276776"/>
    </source>
</evidence>
<dbReference type="WBParaSite" id="TCLT_0000339701-mRNA-1">
    <property type="protein sequence ID" value="TCLT_0000339701-mRNA-1"/>
    <property type="gene ID" value="TCLT_0000339701"/>
</dbReference>
<feature type="domain" description="DNA-directed RNA polymerase subunit 2 hybrid-binding" evidence="7">
    <location>
        <begin position="13"/>
        <end position="152"/>
    </location>
</feature>
<keyword evidence="6" id="KW-0804">Transcription</keyword>
<dbReference type="AlphaFoldDB" id="A0A0N5CT39"/>
<dbReference type="Gene3D" id="2.40.270.10">
    <property type="entry name" value="DNA-directed RNA polymerase, subunit 2, domain 6"/>
    <property type="match status" value="1"/>
</dbReference>
<evidence type="ECO:0000256" key="5">
    <source>
        <dbReference type="ARBA" id="ARBA00022695"/>
    </source>
</evidence>
<organism evidence="10">
    <name type="scientific">Thelazia callipaeda</name>
    <name type="common">Oriental eyeworm</name>
    <name type="synonym">Parasitic nematode</name>
    <dbReference type="NCBI Taxonomy" id="103827"/>
    <lineage>
        <taxon>Eukaryota</taxon>
        <taxon>Metazoa</taxon>
        <taxon>Ecdysozoa</taxon>
        <taxon>Nematoda</taxon>
        <taxon>Chromadorea</taxon>
        <taxon>Rhabditida</taxon>
        <taxon>Spirurina</taxon>
        <taxon>Spiruromorpha</taxon>
        <taxon>Thelazioidea</taxon>
        <taxon>Thelaziidae</taxon>
        <taxon>Thelazia</taxon>
    </lineage>
</organism>